<evidence type="ECO:0000313" key="2">
    <source>
        <dbReference type="Proteomes" id="UP000467636"/>
    </source>
</evidence>
<accession>A0AAD1HZ05</accession>
<name>A0AAD1HZ05_9MYCO</name>
<dbReference type="EMBL" id="AP022564">
    <property type="protein sequence ID" value="BBX23994.1"/>
    <property type="molecule type" value="Genomic_DNA"/>
</dbReference>
<gene>
    <name evidence="1" type="ORF">MTER_34050</name>
</gene>
<sequence length="171" mass="18382">MPTAAAPIARLIAERARADAGFAQVLDALMEAPTAPQGTLERIAAHALNDQRRAALIDDFVAGALPTPKVQALLRLGTPQAVHRLRSRGKLIGAPVGNQTWFPAWQFDDARLRADLPEILELLGRFTTDPLAADRVMRLTHDELGGVSIAEALRRPDTAATARRMLTALGA</sequence>
<dbReference type="RefSeq" id="WP_085259801.1">
    <property type="nucleotide sequence ID" value="NZ_AP022564.1"/>
</dbReference>
<reference evidence="1 2" key="1">
    <citation type="journal article" date="2019" name="Emerg. Microbes Infect.">
        <title>Comprehensive subspecies identification of 175 nontuberculous mycobacteria species based on 7547 genomic profiles.</title>
        <authorList>
            <person name="Matsumoto Y."/>
            <person name="Kinjo T."/>
            <person name="Motooka D."/>
            <person name="Nabeya D."/>
            <person name="Jung N."/>
            <person name="Uechi K."/>
            <person name="Horii T."/>
            <person name="Iida T."/>
            <person name="Fujita J."/>
            <person name="Nakamura S."/>
        </authorList>
    </citation>
    <scope>NUCLEOTIDE SEQUENCE [LARGE SCALE GENOMIC DNA]</scope>
    <source>
        <strain evidence="1 2">JCM 12143</strain>
    </source>
</reference>
<dbReference type="Proteomes" id="UP000467636">
    <property type="component" value="Chromosome"/>
</dbReference>
<keyword evidence="2" id="KW-1185">Reference proteome</keyword>
<protein>
    <submittedName>
        <fullName evidence="1">Uncharacterized protein</fullName>
    </submittedName>
</protein>
<proteinExistence type="predicted"/>
<evidence type="ECO:0000313" key="1">
    <source>
        <dbReference type="EMBL" id="BBX23994.1"/>
    </source>
</evidence>
<organism evidence="1 2">
    <name type="scientific">Mycolicibacter terrae</name>
    <dbReference type="NCBI Taxonomy" id="1788"/>
    <lineage>
        <taxon>Bacteria</taxon>
        <taxon>Bacillati</taxon>
        <taxon>Actinomycetota</taxon>
        <taxon>Actinomycetes</taxon>
        <taxon>Mycobacteriales</taxon>
        <taxon>Mycobacteriaceae</taxon>
        <taxon>Mycolicibacter</taxon>
    </lineage>
</organism>
<dbReference type="AlphaFoldDB" id="A0AAD1HZ05"/>